<dbReference type="EMBL" id="BMNR01000005">
    <property type="protein sequence ID" value="GGK28974.1"/>
    <property type="molecule type" value="Genomic_DNA"/>
</dbReference>
<name>A0A8J3BQL1_9FLAO</name>
<dbReference type="Pfam" id="PF05048">
    <property type="entry name" value="NosD"/>
    <property type="match status" value="1"/>
</dbReference>
<reference evidence="3" key="2">
    <citation type="submission" date="2020-09" db="EMBL/GenBank/DDBJ databases">
        <authorList>
            <person name="Sun Q."/>
            <person name="Ohkuma M."/>
        </authorList>
    </citation>
    <scope>NUCLEOTIDE SEQUENCE</scope>
    <source>
        <strain evidence="3">JCM 12862</strain>
    </source>
</reference>
<dbReference type="InterPro" id="IPR011050">
    <property type="entry name" value="Pectin_lyase_fold/virulence"/>
</dbReference>
<dbReference type="InterPro" id="IPR006626">
    <property type="entry name" value="PbH1"/>
</dbReference>
<organism evidence="3 4">
    <name type="scientific">Yeosuana aromativorans</name>
    <dbReference type="NCBI Taxonomy" id="288019"/>
    <lineage>
        <taxon>Bacteria</taxon>
        <taxon>Pseudomonadati</taxon>
        <taxon>Bacteroidota</taxon>
        <taxon>Flavobacteriia</taxon>
        <taxon>Flavobacteriales</taxon>
        <taxon>Flavobacteriaceae</taxon>
        <taxon>Yeosuana</taxon>
    </lineage>
</organism>
<feature type="compositionally biased region" description="Low complexity" evidence="1">
    <location>
        <begin position="26"/>
        <end position="46"/>
    </location>
</feature>
<dbReference type="SMART" id="SM00710">
    <property type="entry name" value="PbH1"/>
    <property type="match status" value="10"/>
</dbReference>
<evidence type="ECO:0000313" key="4">
    <source>
        <dbReference type="Proteomes" id="UP000612329"/>
    </source>
</evidence>
<evidence type="ECO:0000259" key="2">
    <source>
        <dbReference type="Pfam" id="PF05048"/>
    </source>
</evidence>
<dbReference type="AlphaFoldDB" id="A0A8J3BQL1"/>
<reference evidence="3" key="1">
    <citation type="journal article" date="2014" name="Int. J. Syst. Evol. Microbiol.">
        <title>Complete genome sequence of Corynebacterium casei LMG S-19264T (=DSM 44701T), isolated from a smear-ripened cheese.</title>
        <authorList>
            <consortium name="US DOE Joint Genome Institute (JGI-PGF)"/>
            <person name="Walter F."/>
            <person name="Albersmeier A."/>
            <person name="Kalinowski J."/>
            <person name="Ruckert C."/>
        </authorList>
    </citation>
    <scope>NUCLEOTIDE SEQUENCE</scope>
    <source>
        <strain evidence="3">JCM 12862</strain>
    </source>
</reference>
<dbReference type="InterPro" id="IPR012334">
    <property type="entry name" value="Pectin_lyas_fold"/>
</dbReference>
<evidence type="ECO:0000256" key="1">
    <source>
        <dbReference type="SAM" id="MobiDB-lite"/>
    </source>
</evidence>
<evidence type="ECO:0000313" key="3">
    <source>
        <dbReference type="EMBL" id="GGK28974.1"/>
    </source>
</evidence>
<dbReference type="InterPro" id="IPR007742">
    <property type="entry name" value="NosD_dom"/>
</dbReference>
<feature type="region of interest" description="Disordered" evidence="1">
    <location>
        <begin position="26"/>
        <end position="49"/>
    </location>
</feature>
<protein>
    <recommendedName>
        <fullName evidence="2">Periplasmic copper-binding protein NosD beta helix domain-containing protein</fullName>
    </recommendedName>
</protein>
<proteinExistence type="predicted"/>
<keyword evidence="4" id="KW-1185">Reference proteome</keyword>
<accession>A0A8J3BQL1</accession>
<feature type="domain" description="Periplasmic copper-binding protein NosD beta helix" evidence="2">
    <location>
        <begin position="371"/>
        <end position="513"/>
    </location>
</feature>
<gene>
    <name evidence="3" type="ORF">GCM10007962_24030</name>
</gene>
<sequence length="656" mass="70637">MLIVLALVATFLSCNKEEVFVDPAVNTPVDTTTPTDSTNTDGTTPPEDTVDPVVDASTPCDFTLDGVQSGDTVVIDCVLDLQGQTVNLPPNVTIVYEGGDIINGTLNFADNSVISGELLNASVSLSGSTPQLKDPTFEFDPQRWGIVEGVTTSEIALNNRNILESMMLQAKDLGVNTFKIDKLDAYFEVSKVTSTTSNQNYYPSVEAINVPSDFNLIMTDNTFLRVQPNAQNDYVLLAIRNASNVRVEGGNLFGDRDKHDDSQTTGNSGHVIMIHGGDNVDIDGVTMKNGTGDGIDINSLNFTFQSNYIPSNNIRITNCVFDNNRRNNMSITDGFNILVDGNTFLNAGADNPNSLGVRPGWAIDVEAVRGKENGQYIYYEKAYDITISNNIEKGSKYGAFIVAIGEKTTISNNTTEKGIAIGDASDVKIIGNTISRPTSTSGTGIVTGHPDSLTTFNNVVSGNTISGYNTGIAVYQRDTEIFDNVISDFAIGILPKTSKNINIYGNKLSSNRSGSYGIFANVTSLDNYNIYDNDITDVDRESINFVMVNTGADSANYVINVKNNLLHNNKVTFERSNGINFTGNDSEYVSLVSVDRVSVSNNVIHSSSNHGVEIQSGCSNLTVANNNISVPATRQCVYQSSTDGVNINISGNTCNN</sequence>
<dbReference type="Gene3D" id="2.160.20.10">
    <property type="entry name" value="Single-stranded right-handed beta-helix, Pectin lyase-like"/>
    <property type="match status" value="2"/>
</dbReference>
<comment type="caution">
    <text evidence="3">The sequence shown here is derived from an EMBL/GenBank/DDBJ whole genome shotgun (WGS) entry which is preliminary data.</text>
</comment>
<dbReference type="SUPFAM" id="SSF51126">
    <property type="entry name" value="Pectin lyase-like"/>
    <property type="match status" value="2"/>
</dbReference>
<dbReference type="Proteomes" id="UP000612329">
    <property type="component" value="Unassembled WGS sequence"/>
</dbReference>